<feature type="transmembrane region" description="Helical" evidence="5">
    <location>
        <begin position="100"/>
        <end position="118"/>
    </location>
</feature>
<keyword evidence="3 5" id="KW-1133">Transmembrane helix</keyword>
<name>A0A859FHX7_9BACI</name>
<evidence type="ECO:0000313" key="6">
    <source>
        <dbReference type="EMBL" id="QKS71825.1"/>
    </source>
</evidence>
<dbReference type="InterPro" id="IPR010899">
    <property type="entry name" value="UPF0344"/>
</dbReference>
<keyword evidence="7" id="KW-1185">Reference proteome</keyword>
<dbReference type="EMBL" id="CP041372">
    <property type="protein sequence ID" value="QKS71825.1"/>
    <property type="molecule type" value="Genomic_DNA"/>
</dbReference>
<evidence type="ECO:0000256" key="1">
    <source>
        <dbReference type="ARBA" id="ARBA00022475"/>
    </source>
</evidence>
<keyword evidence="2 5" id="KW-0812">Transmembrane</keyword>
<keyword evidence="1" id="KW-1003">Cell membrane</keyword>
<evidence type="ECO:0000256" key="5">
    <source>
        <dbReference type="SAM" id="Phobius"/>
    </source>
</evidence>
<dbReference type="RefSeq" id="WP_176009809.1">
    <property type="nucleotide sequence ID" value="NZ_CP041372.2"/>
</dbReference>
<proteinExistence type="predicted"/>
<sequence length="119" mass="13778">MNYAIFLHSHSLFWLLAVISFFVAMTLYNRGKQKPGKIVHMILRLLYLLLLGTGITMIIMNTWWGSIVKGILAFWLIFTMELLASRTAKGTLTPKTKQLFWIQFIIAVVVVIYFGYFVN</sequence>
<evidence type="ECO:0000256" key="3">
    <source>
        <dbReference type="ARBA" id="ARBA00022989"/>
    </source>
</evidence>
<evidence type="ECO:0000256" key="4">
    <source>
        <dbReference type="ARBA" id="ARBA00023136"/>
    </source>
</evidence>
<feature type="transmembrane region" description="Helical" evidence="5">
    <location>
        <begin position="41"/>
        <end position="64"/>
    </location>
</feature>
<evidence type="ECO:0000256" key="2">
    <source>
        <dbReference type="ARBA" id="ARBA00022692"/>
    </source>
</evidence>
<dbReference type="KEGG" id="psua:FLK61_34720"/>
<protein>
    <submittedName>
        <fullName evidence="6">YisL family protein</fullName>
    </submittedName>
</protein>
<accession>A0A859FHX7</accession>
<reference evidence="7" key="1">
    <citation type="submission" date="2019-07" db="EMBL/GenBank/DDBJ databases">
        <title>Bacillus alkalisoli sp. nov. isolated from saline soil.</title>
        <authorList>
            <person name="Sun J.-Q."/>
            <person name="Xu L."/>
        </authorList>
    </citation>
    <scope>NUCLEOTIDE SEQUENCE [LARGE SCALE GENOMIC DNA]</scope>
    <source>
        <strain evidence="7">M4U3P1</strain>
    </source>
</reference>
<gene>
    <name evidence="6" type="ORF">FLK61_34720</name>
</gene>
<organism evidence="6 7">
    <name type="scientific">Paenalkalicoccus suaedae</name>
    <dbReference type="NCBI Taxonomy" id="2592382"/>
    <lineage>
        <taxon>Bacteria</taxon>
        <taxon>Bacillati</taxon>
        <taxon>Bacillota</taxon>
        <taxon>Bacilli</taxon>
        <taxon>Bacillales</taxon>
        <taxon>Bacillaceae</taxon>
        <taxon>Paenalkalicoccus</taxon>
    </lineage>
</organism>
<dbReference type="Proteomes" id="UP000318138">
    <property type="component" value="Chromosome"/>
</dbReference>
<dbReference type="Pfam" id="PF07457">
    <property type="entry name" value="DUF1516"/>
    <property type="match status" value="1"/>
</dbReference>
<feature type="transmembrane region" description="Helical" evidence="5">
    <location>
        <begin position="12"/>
        <end position="29"/>
    </location>
</feature>
<keyword evidence="4 5" id="KW-0472">Membrane</keyword>
<dbReference type="AlphaFoldDB" id="A0A859FHX7"/>
<evidence type="ECO:0000313" key="7">
    <source>
        <dbReference type="Proteomes" id="UP000318138"/>
    </source>
</evidence>